<evidence type="ECO:0000256" key="1">
    <source>
        <dbReference type="SAM" id="Phobius"/>
    </source>
</evidence>
<sequence>EVVAIGTGNDCIQANCLMTNGRVIIDCHAEVMARRALLKWIYGEIRKVTAGGHADCIFERPKTGGGKIRMKEQGSLHMYISSHPCGDAAKFQCKSVEMVIVVVVILCVCVCLCVCVNVSVRVNHHSLVFFILF</sequence>
<reference evidence="5" key="1">
    <citation type="submission" date="2012-12" db="EMBL/GenBank/DDBJ databases">
        <authorList>
            <person name="Hellsten U."/>
            <person name="Grimwood J."/>
            <person name="Chapman J.A."/>
            <person name="Shapiro H."/>
            <person name="Aerts A."/>
            <person name="Otillar R.P."/>
            <person name="Terry A.Y."/>
            <person name="Boore J.L."/>
            <person name="Simakov O."/>
            <person name="Marletaz F."/>
            <person name="Cho S.-J."/>
            <person name="Edsinger-Gonzales E."/>
            <person name="Havlak P."/>
            <person name="Kuo D.-H."/>
            <person name="Larsson T."/>
            <person name="Lv J."/>
            <person name="Arendt D."/>
            <person name="Savage R."/>
            <person name="Osoegawa K."/>
            <person name="de Jong P."/>
            <person name="Lindberg D.R."/>
            <person name="Seaver E.C."/>
            <person name="Weisblat D.A."/>
            <person name="Putnam N.H."/>
            <person name="Grigoriev I.V."/>
            <person name="Rokhsar D.S."/>
        </authorList>
    </citation>
    <scope>NUCLEOTIDE SEQUENCE</scope>
</reference>
<evidence type="ECO:0000313" key="4">
    <source>
        <dbReference type="EnsemblMetazoa" id="HelroP68171"/>
    </source>
</evidence>
<evidence type="ECO:0000313" key="3">
    <source>
        <dbReference type="EMBL" id="ESN96175.1"/>
    </source>
</evidence>
<keyword evidence="1" id="KW-0472">Membrane</keyword>
<dbReference type="AlphaFoldDB" id="T1FZB2"/>
<dbReference type="Pfam" id="PF02137">
    <property type="entry name" value="A_deamin"/>
    <property type="match status" value="1"/>
</dbReference>
<dbReference type="GeneID" id="20214160"/>
<protein>
    <recommendedName>
        <fullName evidence="2">A to I editase domain-containing protein</fullName>
    </recommendedName>
</protein>
<evidence type="ECO:0000313" key="5">
    <source>
        <dbReference type="Proteomes" id="UP000015101"/>
    </source>
</evidence>
<dbReference type="GO" id="GO:0006396">
    <property type="term" value="P:RNA processing"/>
    <property type="evidence" value="ECO:0007669"/>
    <property type="project" value="InterPro"/>
</dbReference>
<dbReference type="GO" id="GO:0003723">
    <property type="term" value="F:RNA binding"/>
    <property type="evidence" value="ECO:0007669"/>
    <property type="project" value="InterPro"/>
</dbReference>
<dbReference type="eggNOG" id="KOG2777">
    <property type="taxonomic scope" value="Eukaryota"/>
</dbReference>
<dbReference type="PANTHER" id="PTHR10910:SF62">
    <property type="entry name" value="AT07585P-RELATED"/>
    <property type="match status" value="1"/>
</dbReference>
<keyword evidence="5" id="KW-1185">Reference proteome</keyword>
<organism evidence="4 5">
    <name type="scientific">Helobdella robusta</name>
    <name type="common">Californian leech</name>
    <dbReference type="NCBI Taxonomy" id="6412"/>
    <lineage>
        <taxon>Eukaryota</taxon>
        <taxon>Metazoa</taxon>
        <taxon>Spiralia</taxon>
        <taxon>Lophotrochozoa</taxon>
        <taxon>Annelida</taxon>
        <taxon>Clitellata</taxon>
        <taxon>Hirudinea</taxon>
        <taxon>Rhynchobdellida</taxon>
        <taxon>Glossiphoniidae</taxon>
        <taxon>Helobdella</taxon>
    </lineage>
</organism>
<reference evidence="4" key="3">
    <citation type="submission" date="2015-06" db="UniProtKB">
        <authorList>
            <consortium name="EnsemblMetazoa"/>
        </authorList>
    </citation>
    <scope>IDENTIFICATION</scope>
</reference>
<feature type="transmembrane region" description="Helical" evidence="1">
    <location>
        <begin position="99"/>
        <end position="120"/>
    </location>
</feature>
<dbReference type="EMBL" id="AMQM01001343">
    <property type="status" value="NOT_ANNOTATED_CDS"/>
    <property type="molecule type" value="Genomic_DNA"/>
</dbReference>
<dbReference type="InParanoid" id="T1FZB2"/>
<gene>
    <name evidence="4" type="primary">20214160</name>
    <name evidence="3" type="ORF">HELRODRAFT_68171</name>
</gene>
<evidence type="ECO:0000259" key="2">
    <source>
        <dbReference type="PROSITE" id="PS50141"/>
    </source>
</evidence>
<dbReference type="PANTHER" id="PTHR10910">
    <property type="entry name" value="EUKARYOTE SPECIFIC DSRNA BINDING PROTEIN"/>
    <property type="match status" value="1"/>
</dbReference>
<dbReference type="PROSITE" id="PS50141">
    <property type="entry name" value="A_DEAMIN_EDITASE"/>
    <property type="match status" value="1"/>
</dbReference>
<name>T1FZB2_HELRO</name>
<keyword evidence="1" id="KW-0812">Transmembrane</keyword>
<dbReference type="Proteomes" id="UP000015101">
    <property type="component" value="Unassembled WGS sequence"/>
</dbReference>
<reference evidence="3 5" key="2">
    <citation type="journal article" date="2013" name="Nature">
        <title>Insights into bilaterian evolution from three spiralian genomes.</title>
        <authorList>
            <person name="Simakov O."/>
            <person name="Marletaz F."/>
            <person name="Cho S.J."/>
            <person name="Edsinger-Gonzales E."/>
            <person name="Havlak P."/>
            <person name="Hellsten U."/>
            <person name="Kuo D.H."/>
            <person name="Larsson T."/>
            <person name="Lv J."/>
            <person name="Arendt D."/>
            <person name="Savage R."/>
            <person name="Osoegawa K."/>
            <person name="de Jong P."/>
            <person name="Grimwood J."/>
            <person name="Chapman J.A."/>
            <person name="Shapiro H."/>
            <person name="Aerts A."/>
            <person name="Otillar R.P."/>
            <person name="Terry A.Y."/>
            <person name="Boore J.L."/>
            <person name="Grigoriev I.V."/>
            <person name="Lindberg D.R."/>
            <person name="Seaver E.C."/>
            <person name="Weisblat D.A."/>
            <person name="Putnam N.H."/>
            <person name="Rokhsar D.S."/>
        </authorList>
    </citation>
    <scope>NUCLEOTIDE SEQUENCE</scope>
</reference>
<dbReference type="STRING" id="6412.T1FZB2"/>
<dbReference type="EnsemblMetazoa" id="HelroT68171">
    <property type="protein sequence ID" value="HelroP68171"/>
    <property type="gene ID" value="HelroG68171"/>
</dbReference>
<dbReference type="GO" id="GO:0004000">
    <property type="term" value="F:adenosine deaminase activity"/>
    <property type="evidence" value="ECO:0007669"/>
    <property type="project" value="InterPro"/>
</dbReference>
<dbReference type="OrthoDB" id="10268011at2759"/>
<keyword evidence="1" id="KW-1133">Transmembrane helix</keyword>
<dbReference type="CTD" id="20214160"/>
<dbReference type="HOGENOM" id="CLU_1911871_0_0_1"/>
<feature type="domain" description="A to I editase" evidence="2">
    <location>
        <begin position="4"/>
        <end position="93"/>
    </location>
</feature>
<dbReference type="EMBL" id="KB097495">
    <property type="protein sequence ID" value="ESN96175.1"/>
    <property type="molecule type" value="Genomic_DNA"/>
</dbReference>
<dbReference type="RefSeq" id="XP_009025195.1">
    <property type="nucleotide sequence ID" value="XM_009026947.1"/>
</dbReference>
<accession>T1FZB2</accession>
<dbReference type="KEGG" id="hro:HELRODRAFT_68171"/>
<proteinExistence type="predicted"/>
<dbReference type="OMA" id="IQANCLM"/>
<dbReference type="InterPro" id="IPR002466">
    <property type="entry name" value="A_deamin"/>
</dbReference>